<sequence length="41" mass="5008">MDSFNSCRPGRKKLVKNIAYFIEMWDCLWNRFKDSLLVILR</sequence>
<name>A0A150KAG4_HEYCO</name>
<proteinExistence type="predicted"/>
<dbReference type="AlphaFoldDB" id="A0A150KAG4"/>
<accession>A0A150KAG4</accession>
<comment type="caution">
    <text evidence="1">The sequence shown here is derived from an EMBL/GenBank/DDBJ whole genome shotgun (WGS) entry which is preliminary data.</text>
</comment>
<reference evidence="1 2" key="1">
    <citation type="submission" date="2016-01" db="EMBL/GenBank/DDBJ databases">
        <title>Genome Sequences of Twelve Sporeforming Bacillus Species Isolated from Foods.</title>
        <authorList>
            <person name="Berendsen E.M."/>
            <person name="Wells-Bennik M.H."/>
            <person name="Krawcyk A.O."/>
            <person name="De Jong A."/>
            <person name="Holsappel S."/>
            <person name="Eijlander R.T."/>
            <person name="Kuipers O.P."/>
        </authorList>
    </citation>
    <scope>NUCLEOTIDE SEQUENCE [LARGE SCALE GENOMIC DNA]</scope>
    <source>
        <strain evidence="1 2">B4098</strain>
    </source>
</reference>
<organism evidence="1 2">
    <name type="scientific">Heyndrickxia coagulans</name>
    <name type="common">Weizmannia coagulans</name>
    <dbReference type="NCBI Taxonomy" id="1398"/>
    <lineage>
        <taxon>Bacteria</taxon>
        <taxon>Bacillati</taxon>
        <taxon>Bacillota</taxon>
        <taxon>Bacilli</taxon>
        <taxon>Bacillales</taxon>
        <taxon>Bacillaceae</taxon>
        <taxon>Heyndrickxia</taxon>
    </lineage>
</organism>
<protein>
    <submittedName>
        <fullName evidence="1">Uncharacterized protein</fullName>
    </submittedName>
</protein>
<dbReference type="EMBL" id="LQYG01000006">
    <property type="protein sequence ID" value="KYC66575.1"/>
    <property type="molecule type" value="Genomic_DNA"/>
</dbReference>
<dbReference type="Proteomes" id="UP000075288">
    <property type="component" value="Unassembled WGS sequence"/>
</dbReference>
<evidence type="ECO:0000313" key="2">
    <source>
        <dbReference type="Proteomes" id="UP000075288"/>
    </source>
</evidence>
<gene>
    <name evidence="1" type="ORF">B4098_1465</name>
</gene>
<evidence type="ECO:0000313" key="1">
    <source>
        <dbReference type="EMBL" id="KYC66575.1"/>
    </source>
</evidence>